<comment type="similarity">
    <text evidence="1">Belongs to the peptidase C48 family.</text>
</comment>
<proteinExistence type="inferred from homology"/>
<dbReference type="EMBL" id="HADW01010233">
    <property type="protein sequence ID" value="SBP11633.1"/>
    <property type="molecule type" value="Transcribed_RNA"/>
</dbReference>
<reference evidence="8" key="2">
    <citation type="submission" date="2016-06" db="EMBL/GenBank/DDBJ databases">
        <title>The genome of a short-lived fish provides insights into sex chromosome evolution and the genetic control of aging.</title>
        <authorList>
            <person name="Reichwald K."/>
            <person name="Felder M."/>
            <person name="Petzold A."/>
            <person name="Koch P."/>
            <person name="Groth M."/>
            <person name="Platzer M."/>
        </authorList>
    </citation>
    <scope>NUCLEOTIDE SEQUENCE</scope>
    <source>
        <tissue evidence="8">Brain</tissue>
    </source>
</reference>
<evidence type="ECO:0000256" key="4">
    <source>
        <dbReference type="ARBA" id="ARBA00022786"/>
    </source>
</evidence>
<dbReference type="GO" id="GO:0070139">
    <property type="term" value="F:SUMO-specific endopeptidase activity"/>
    <property type="evidence" value="ECO:0007669"/>
    <property type="project" value="TreeGrafter"/>
</dbReference>
<gene>
    <name evidence="8" type="primary">Nfu_g_1_000082</name>
</gene>
<feature type="region of interest" description="Disordered" evidence="6">
    <location>
        <begin position="13"/>
        <end position="80"/>
    </location>
</feature>
<dbReference type="InterPro" id="IPR051947">
    <property type="entry name" value="Sentrin-specific_protease"/>
</dbReference>
<dbReference type="FunFam" id="3.30.310.130:FF:000004">
    <property type="entry name" value="sentrin-specific protease 6 isoform X6"/>
    <property type="match status" value="1"/>
</dbReference>
<dbReference type="SUPFAM" id="SSF54001">
    <property type="entry name" value="Cysteine proteinases"/>
    <property type="match status" value="1"/>
</dbReference>
<dbReference type="InterPro" id="IPR003653">
    <property type="entry name" value="Peptidase_C48_C"/>
</dbReference>
<name>A0A1A7X0Y2_9TELE</name>
<evidence type="ECO:0000256" key="3">
    <source>
        <dbReference type="ARBA" id="ARBA00022670"/>
    </source>
</evidence>
<feature type="compositionally biased region" description="Polar residues" evidence="6">
    <location>
        <begin position="247"/>
        <end position="264"/>
    </location>
</feature>
<dbReference type="PROSITE" id="PS50600">
    <property type="entry name" value="ULP_PROTEASE"/>
    <property type="match status" value="1"/>
</dbReference>
<evidence type="ECO:0000256" key="6">
    <source>
        <dbReference type="SAM" id="MobiDB-lite"/>
    </source>
</evidence>
<feature type="compositionally biased region" description="Basic and acidic residues" evidence="6">
    <location>
        <begin position="32"/>
        <end position="42"/>
    </location>
</feature>
<keyword evidence="3" id="KW-0645">Protease</keyword>
<dbReference type="GO" id="GO:0090234">
    <property type="term" value="P:regulation of kinetochore assembly"/>
    <property type="evidence" value="ECO:0007669"/>
    <property type="project" value="TreeGrafter"/>
</dbReference>
<dbReference type="PANTHER" id="PTHR46896">
    <property type="entry name" value="SENTRIN-SPECIFIC PROTEASE"/>
    <property type="match status" value="1"/>
</dbReference>
<evidence type="ECO:0000259" key="7">
    <source>
        <dbReference type="PROSITE" id="PS50600"/>
    </source>
</evidence>
<reference evidence="8" key="1">
    <citation type="submission" date="2016-05" db="EMBL/GenBank/DDBJ databases">
        <authorList>
            <person name="Lavstsen T."/>
            <person name="Jespersen J.S."/>
        </authorList>
    </citation>
    <scope>NUCLEOTIDE SEQUENCE</scope>
    <source>
        <tissue evidence="8">Brain</tissue>
    </source>
</reference>
<feature type="region of interest" description="Disordered" evidence="6">
    <location>
        <begin position="297"/>
        <end position="381"/>
    </location>
</feature>
<keyword evidence="4" id="KW-0833">Ubl conjugation pathway</keyword>
<organism evidence="8">
    <name type="scientific">Iconisemion striatum</name>
    <dbReference type="NCBI Taxonomy" id="60296"/>
    <lineage>
        <taxon>Eukaryota</taxon>
        <taxon>Metazoa</taxon>
        <taxon>Chordata</taxon>
        <taxon>Craniata</taxon>
        <taxon>Vertebrata</taxon>
        <taxon>Euteleostomi</taxon>
        <taxon>Actinopterygii</taxon>
        <taxon>Neopterygii</taxon>
        <taxon>Teleostei</taxon>
        <taxon>Neoteleostei</taxon>
        <taxon>Acanthomorphata</taxon>
        <taxon>Ovalentaria</taxon>
        <taxon>Atherinomorphae</taxon>
        <taxon>Cyprinodontiformes</taxon>
        <taxon>Nothobranchiidae</taxon>
        <taxon>Iconisemion</taxon>
    </lineage>
</organism>
<accession>A0A1A7X0Y2</accession>
<feature type="compositionally biased region" description="Basic and acidic residues" evidence="6">
    <location>
        <begin position="13"/>
        <end position="23"/>
    </location>
</feature>
<evidence type="ECO:0000313" key="8">
    <source>
        <dbReference type="EMBL" id="SBP11633.1"/>
    </source>
</evidence>
<sequence>MAQNTSFFLEALDRSETTRDGGFKHSWGFSLPDDREKAKKPETGPVSVEEMERHQTTCPEEKSPPFRRFGSGPSRVYENRSNSHIRPLNKLLPKTLSIQLTPPTSSPMASRNDFFIISPIRPPGILIQGRHFQHTHVPVPVKKPVQRNDLSSTQQEVEVDSIVLTCPEVPGEETLNIKRRVQQRRKSLENVSSQIEASQPLVFHSVCLKCNKPSDDVSRCQICGSGESLLSSHQTTSPSPRPPIRTQNCSGPNSLQQNFYKPSTTTREILPVRVTSTRGTVLSVNCSRTPLLAGISTSCGTGTSTRTGNPAKGRRRTAQQHELNDPIVLSSDDDEEADSASTGSVNRLDSVSPRPADSAHSSPAPSGGRVEAAVKSTAEDEEFNTDFLENVNMKITIPRRARMKDQFGNQPPAPCPSRTKRPKIMSNKCDSIILECRSVRIGTLRRMVTKPVIFSVDQIQLETEGLEKGSVEKVCLRASELISCEWCNVRKLPVLFFQTSMDECVRLRSQLKMSQENGGQWFDSSADGMDEKYIVLIFENGLVMKEQMILEDILHFIGKSNKVNKFPSKLSFEEANVRLVNYNKASSQKWEKVKPAQIPSSITKVSPAPAASQTVCTRMATRQRTSSYFEEEDENMTDLQPAFTGPIEKLMVYPPPPAKGGITVTNEDLHCLNDGEFLNDVIIDFYLKYLVLERLKKEDAQRIHVFSSFFYKRLNQRERRTGPDANNLPIQKRKHNRVKTWTRHVDLFQKDFIFVPINESAHWYLAVICFPGLEGPVFEKNPLYHSPMSISSPVPALQSEENIPEHCRPLSPDGDGLDGSWVTPSPTGSAEPECDPVSENSEGLEPQVNNRAEPELQFSSELHRIGVTYGSVKGDDDTYTFSDDQSSCQDECSEDGALAEDAGAADVASLASKPTICKQ</sequence>
<dbReference type="AlphaFoldDB" id="A0A1A7X0Y2"/>
<dbReference type="InterPro" id="IPR038765">
    <property type="entry name" value="Papain-like_cys_pep_sf"/>
</dbReference>
<keyword evidence="5" id="KW-0378">Hydrolase</keyword>
<feature type="domain" description="Ubiquitin-like protease family profile" evidence="7">
    <location>
        <begin position="662"/>
        <end position="845"/>
    </location>
</feature>
<evidence type="ECO:0000256" key="5">
    <source>
        <dbReference type="ARBA" id="ARBA00022801"/>
    </source>
</evidence>
<feature type="region of interest" description="Disordered" evidence="6">
    <location>
        <begin position="873"/>
        <end position="895"/>
    </location>
</feature>
<dbReference type="Pfam" id="PF02902">
    <property type="entry name" value="Peptidase_C48"/>
    <property type="match status" value="1"/>
</dbReference>
<evidence type="ECO:0000256" key="1">
    <source>
        <dbReference type="ARBA" id="ARBA00005234"/>
    </source>
</evidence>
<dbReference type="GO" id="GO:0005737">
    <property type="term" value="C:cytoplasm"/>
    <property type="evidence" value="ECO:0007669"/>
    <property type="project" value="TreeGrafter"/>
</dbReference>
<dbReference type="Gene3D" id="1.10.418.20">
    <property type="match status" value="1"/>
</dbReference>
<feature type="region of interest" description="Disordered" evidence="6">
    <location>
        <begin position="228"/>
        <end position="264"/>
    </location>
</feature>
<feature type="region of interest" description="Disordered" evidence="6">
    <location>
        <begin position="792"/>
        <end position="846"/>
    </location>
</feature>
<dbReference type="FunFam" id="1.10.418.20:FF:000010">
    <property type="entry name" value="sentrin-specific protease 6 isoform X2"/>
    <property type="match status" value="1"/>
</dbReference>
<feature type="compositionally biased region" description="Basic and acidic residues" evidence="6">
    <location>
        <begin position="50"/>
        <end position="64"/>
    </location>
</feature>
<dbReference type="GO" id="GO:0016926">
    <property type="term" value="P:protein desumoylation"/>
    <property type="evidence" value="ECO:0007669"/>
    <property type="project" value="TreeGrafter"/>
</dbReference>
<dbReference type="GO" id="GO:0005634">
    <property type="term" value="C:nucleus"/>
    <property type="evidence" value="ECO:0007669"/>
    <property type="project" value="TreeGrafter"/>
</dbReference>
<feature type="compositionally biased region" description="Low complexity" evidence="6">
    <location>
        <begin position="352"/>
        <end position="366"/>
    </location>
</feature>
<dbReference type="GO" id="GO:0006508">
    <property type="term" value="P:proteolysis"/>
    <property type="evidence" value="ECO:0007669"/>
    <property type="project" value="UniProtKB-KW"/>
</dbReference>
<dbReference type="Gene3D" id="3.30.310.130">
    <property type="entry name" value="Ubiquitin-related"/>
    <property type="match status" value="1"/>
</dbReference>
<keyword evidence="2" id="KW-0597">Phosphoprotein</keyword>
<dbReference type="PANTHER" id="PTHR46896:SF1">
    <property type="entry name" value="SENTRIN-SPECIFIC PROTEASE 6"/>
    <property type="match status" value="1"/>
</dbReference>
<feature type="compositionally biased region" description="Low complexity" evidence="6">
    <location>
        <begin position="297"/>
        <end position="308"/>
    </location>
</feature>
<evidence type="ECO:0000256" key="2">
    <source>
        <dbReference type="ARBA" id="ARBA00022553"/>
    </source>
</evidence>
<protein>
    <recommendedName>
        <fullName evidence="7">Ubiquitin-like protease family profile domain-containing protein</fullName>
    </recommendedName>
</protein>
<dbReference type="GO" id="GO:0090169">
    <property type="term" value="P:regulation of spindle assembly"/>
    <property type="evidence" value="ECO:0007669"/>
    <property type="project" value="TreeGrafter"/>
</dbReference>